<dbReference type="PANTHER" id="PTHR32089:SF120">
    <property type="entry name" value="METHYL-ACCEPTING CHEMOTAXIS PROTEIN TLPQ"/>
    <property type="match status" value="1"/>
</dbReference>
<keyword evidence="11" id="KW-0175">Coiled coil</keyword>
<dbReference type="CDD" id="cd06225">
    <property type="entry name" value="HAMP"/>
    <property type="match status" value="1"/>
</dbReference>
<dbReference type="InterPro" id="IPR004090">
    <property type="entry name" value="Chemotax_Me-accpt_rcpt"/>
</dbReference>
<feature type="transmembrane region" description="Helical" evidence="12">
    <location>
        <begin position="12"/>
        <end position="31"/>
    </location>
</feature>
<dbReference type="PRINTS" id="PR00260">
    <property type="entry name" value="CHEMTRNSDUCR"/>
</dbReference>
<dbReference type="InterPro" id="IPR024478">
    <property type="entry name" value="HlyB_4HB_MCP"/>
</dbReference>
<evidence type="ECO:0000259" key="13">
    <source>
        <dbReference type="PROSITE" id="PS50111"/>
    </source>
</evidence>
<feature type="domain" description="Methyl-accepting transducer" evidence="13">
    <location>
        <begin position="269"/>
        <end position="505"/>
    </location>
</feature>
<dbReference type="CDD" id="cd11386">
    <property type="entry name" value="MCP_signal"/>
    <property type="match status" value="1"/>
</dbReference>
<protein>
    <submittedName>
        <fullName evidence="15">Methyl-accepting chemotaxis protein</fullName>
    </submittedName>
</protein>
<sequence>MSLRNMNIAPRAFLGFAIIGTLMLILGVFALSQMNKIRGATEDLANGNVPSIKSLDRFAEVSIRLRVLSYRLLVNRDPETQQKTIDLLAMRNKQITDAQAIYEKLISDPDERNLYGQYVQLLGQYRQLEERLKALTRANKIEELQSLLNNELLSNSDQMNVVLGKLVEINTAQLNQVKKDASREYDSAFNMVIGLLIAATLLTIVFAWMLIKSITTPIATALHAAETIAKGNLTQPIQIDGSDEAGRLLLAMKTMQDKLRDTLQGISGSATQLASAAEELNAVTDESARGLVQQNNEIEQAATAVNEMTSAVEEVARNAVSTSQASRNAATSAGDGRDLVQETVSAIERMSGDVKGTAELIINLATESRDIGKVLDVIRGLADQTNLLALNAAIEAARAGEAGRGFAVVADEVRALAHRTQQSTSEIERMIGSIQSGTEQAVSSMRNSTERAESTLNIAKGAGMALNTINVAVEEINERNMVIASAAEEQAQVAREVDRNLVNIRDLSAQSTSGANQTSAASTELSRLAVDLNSMVSRFAL</sequence>
<dbReference type="GO" id="GO:0005886">
    <property type="term" value="C:plasma membrane"/>
    <property type="evidence" value="ECO:0007669"/>
    <property type="project" value="UniProtKB-SubCell"/>
</dbReference>
<keyword evidence="3" id="KW-0488">Methylation</keyword>
<dbReference type="Proteomes" id="UP000268056">
    <property type="component" value="Unassembled WGS sequence"/>
</dbReference>
<comment type="similarity">
    <text evidence="9">Belongs to the methyl-accepting chemotaxis (MCP) protein family.</text>
</comment>
<keyword evidence="8 10" id="KW-0807">Transducer</keyword>
<evidence type="ECO:0000256" key="2">
    <source>
        <dbReference type="ARBA" id="ARBA00022475"/>
    </source>
</evidence>
<dbReference type="Pfam" id="PF00672">
    <property type="entry name" value="HAMP"/>
    <property type="match status" value="1"/>
</dbReference>
<dbReference type="PROSITE" id="PS50885">
    <property type="entry name" value="HAMP"/>
    <property type="match status" value="1"/>
</dbReference>
<evidence type="ECO:0000256" key="12">
    <source>
        <dbReference type="SAM" id="Phobius"/>
    </source>
</evidence>
<proteinExistence type="inferred from homology"/>
<dbReference type="PANTHER" id="PTHR32089">
    <property type="entry name" value="METHYL-ACCEPTING CHEMOTAXIS PROTEIN MCPB"/>
    <property type="match status" value="1"/>
</dbReference>
<evidence type="ECO:0000256" key="1">
    <source>
        <dbReference type="ARBA" id="ARBA00004651"/>
    </source>
</evidence>
<evidence type="ECO:0000256" key="10">
    <source>
        <dbReference type="PROSITE-ProRule" id="PRU00284"/>
    </source>
</evidence>
<feature type="domain" description="HAMP" evidence="14">
    <location>
        <begin position="212"/>
        <end position="264"/>
    </location>
</feature>
<evidence type="ECO:0000256" key="9">
    <source>
        <dbReference type="ARBA" id="ARBA00029447"/>
    </source>
</evidence>
<name>A0A3M3YXU6_9PSED</name>
<accession>A0A3M3YXU6</accession>
<evidence type="ECO:0000256" key="3">
    <source>
        <dbReference type="ARBA" id="ARBA00022481"/>
    </source>
</evidence>
<dbReference type="Pfam" id="PF12729">
    <property type="entry name" value="4HB_MCP_1"/>
    <property type="match status" value="1"/>
</dbReference>
<dbReference type="SMART" id="SM00304">
    <property type="entry name" value="HAMP"/>
    <property type="match status" value="2"/>
</dbReference>
<evidence type="ECO:0000256" key="8">
    <source>
        <dbReference type="ARBA" id="ARBA00023224"/>
    </source>
</evidence>
<dbReference type="Gene3D" id="1.10.287.950">
    <property type="entry name" value="Methyl-accepting chemotaxis protein"/>
    <property type="match status" value="1"/>
</dbReference>
<evidence type="ECO:0000313" key="15">
    <source>
        <dbReference type="EMBL" id="RMO86323.1"/>
    </source>
</evidence>
<dbReference type="GO" id="GO:0007165">
    <property type="term" value="P:signal transduction"/>
    <property type="evidence" value="ECO:0007669"/>
    <property type="project" value="UniProtKB-KW"/>
</dbReference>
<dbReference type="GO" id="GO:0006935">
    <property type="term" value="P:chemotaxis"/>
    <property type="evidence" value="ECO:0007669"/>
    <property type="project" value="UniProtKB-KW"/>
</dbReference>
<keyword evidence="6 12" id="KW-1133">Transmembrane helix</keyword>
<dbReference type="Pfam" id="PF00015">
    <property type="entry name" value="MCPsignal"/>
    <property type="match status" value="1"/>
</dbReference>
<keyword evidence="2" id="KW-1003">Cell membrane</keyword>
<dbReference type="GO" id="GO:0004888">
    <property type="term" value="F:transmembrane signaling receptor activity"/>
    <property type="evidence" value="ECO:0007669"/>
    <property type="project" value="InterPro"/>
</dbReference>
<dbReference type="SMART" id="SM00283">
    <property type="entry name" value="MA"/>
    <property type="match status" value="1"/>
</dbReference>
<evidence type="ECO:0000259" key="14">
    <source>
        <dbReference type="PROSITE" id="PS50885"/>
    </source>
</evidence>
<keyword evidence="4" id="KW-0145">Chemotaxis</keyword>
<dbReference type="InterPro" id="IPR003660">
    <property type="entry name" value="HAMP_dom"/>
</dbReference>
<evidence type="ECO:0000256" key="6">
    <source>
        <dbReference type="ARBA" id="ARBA00022989"/>
    </source>
</evidence>
<dbReference type="SUPFAM" id="SSF58104">
    <property type="entry name" value="Methyl-accepting chemotaxis protein (MCP) signaling domain"/>
    <property type="match status" value="1"/>
</dbReference>
<evidence type="ECO:0000256" key="7">
    <source>
        <dbReference type="ARBA" id="ARBA00023136"/>
    </source>
</evidence>
<gene>
    <name evidence="15" type="ORF">ALQ32_03466</name>
</gene>
<reference evidence="15 16" key="1">
    <citation type="submission" date="2018-08" db="EMBL/GenBank/DDBJ databases">
        <title>Recombination of ecologically and evolutionarily significant loci maintains genetic cohesion in the Pseudomonas syringae species complex.</title>
        <authorList>
            <person name="Dillon M."/>
            <person name="Thakur S."/>
            <person name="Almeida R.N.D."/>
            <person name="Weir B.S."/>
            <person name="Guttman D.S."/>
        </authorList>
    </citation>
    <scope>NUCLEOTIDE SEQUENCE [LARGE SCALE GENOMIC DNA]</scope>
    <source>
        <strain evidence="15 16">ICMP 4092</strain>
    </source>
</reference>
<dbReference type="InterPro" id="IPR004089">
    <property type="entry name" value="MCPsignal_dom"/>
</dbReference>
<feature type="transmembrane region" description="Helical" evidence="12">
    <location>
        <begin position="188"/>
        <end position="211"/>
    </location>
</feature>
<organism evidence="15 16">
    <name type="scientific">Pseudomonas syringae pv. tagetis</name>
    <dbReference type="NCBI Taxonomy" id="129140"/>
    <lineage>
        <taxon>Bacteria</taxon>
        <taxon>Pseudomonadati</taxon>
        <taxon>Pseudomonadota</taxon>
        <taxon>Gammaproteobacteria</taxon>
        <taxon>Pseudomonadales</taxon>
        <taxon>Pseudomonadaceae</taxon>
        <taxon>Pseudomonas</taxon>
    </lineage>
</organism>
<feature type="coiled-coil region" evidence="11">
    <location>
        <begin position="118"/>
        <end position="145"/>
    </location>
</feature>
<comment type="caution">
    <text evidence="15">The sequence shown here is derived from an EMBL/GenBank/DDBJ whole genome shotgun (WGS) entry which is preliminary data.</text>
</comment>
<evidence type="ECO:0000256" key="11">
    <source>
        <dbReference type="SAM" id="Coils"/>
    </source>
</evidence>
<comment type="subcellular location">
    <subcellularLocation>
        <location evidence="1">Cell membrane</location>
        <topology evidence="1">Multi-pass membrane protein</topology>
    </subcellularLocation>
</comment>
<evidence type="ECO:0000313" key="16">
    <source>
        <dbReference type="Proteomes" id="UP000268056"/>
    </source>
</evidence>
<dbReference type="PROSITE" id="PS50111">
    <property type="entry name" value="CHEMOTAXIS_TRANSDUC_2"/>
    <property type="match status" value="1"/>
</dbReference>
<evidence type="ECO:0000256" key="4">
    <source>
        <dbReference type="ARBA" id="ARBA00022500"/>
    </source>
</evidence>
<dbReference type="EMBL" id="RBQC01000097">
    <property type="protein sequence ID" value="RMO86323.1"/>
    <property type="molecule type" value="Genomic_DNA"/>
</dbReference>
<dbReference type="FunFam" id="1.10.287.950:FF:000001">
    <property type="entry name" value="Methyl-accepting chemotaxis sensory transducer"/>
    <property type="match status" value="1"/>
</dbReference>
<dbReference type="AlphaFoldDB" id="A0A3M3YXU6"/>
<keyword evidence="7 12" id="KW-0472">Membrane</keyword>
<keyword evidence="5 12" id="KW-0812">Transmembrane</keyword>
<evidence type="ECO:0000256" key="5">
    <source>
        <dbReference type="ARBA" id="ARBA00022692"/>
    </source>
</evidence>